<dbReference type="EMBL" id="RKLQ01000001">
    <property type="protein sequence ID" value="MBX0303632.1"/>
    <property type="molecule type" value="Genomic_DNA"/>
</dbReference>
<sequence length="197" mass="22005">MSVNTREPRPNVPEETVESLWLYVTGLLIIVGATLLGGYLSFHEGIFAAYVNQTRVVIESGVVLPCLITFFGATAVIHVALAALGKPSTRTTSSVNFVDAMTTAVGFISGIYAFYSISTRLFLQWAFPEIQAYRYFINSSSTEFILLAVSVALAFGILLYLGLIWVNTVVRIDLLVRRVTTILWRRNRRTKRIGRNY</sequence>
<keyword evidence="1" id="KW-0472">Membrane</keyword>
<name>A0A8J7YDR8_9EURY</name>
<evidence type="ECO:0000256" key="1">
    <source>
        <dbReference type="SAM" id="Phobius"/>
    </source>
</evidence>
<keyword evidence="1" id="KW-0812">Transmembrane</keyword>
<evidence type="ECO:0000313" key="2">
    <source>
        <dbReference type="EMBL" id="MBX0303632.1"/>
    </source>
</evidence>
<protein>
    <submittedName>
        <fullName evidence="2">Uncharacterized protein</fullName>
    </submittedName>
</protein>
<reference evidence="2" key="1">
    <citation type="submission" date="2021-06" db="EMBL/GenBank/DDBJ databases">
        <title>Halomicroarcula sp. F24A a new haloarchaeum isolated from saline soil.</title>
        <authorList>
            <person name="Duran-Viseras A."/>
            <person name="Sanchez-Porro C."/>
            <person name="Ventosa A."/>
        </authorList>
    </citation>
    <scope>NUCLEOTIDE SEQUENCE</scope>
    <source>
        <strain evidence="2">F24A</strain>
    </source>
</reference>
<accession>A0A8J7YDR8</accession>
<dbReference type="RefSeq" id="WP_220587827.1">
    <property type="nucleotide sequence ID" value="NZ_RKLQ01000001.1"/>
</dbReference>
<feature type="transmembrane region" description="Helical" evidence="1">
    <location>
        <begin position="62"/>
        <end position="84"/>
    </location>
</feature>
<feature type="transmembrane region" description="Helical" evidence="1">
    <location>
        <begin position="104"/>
        <end position="123"/>
    </location>
</feature>
<keyword evidence="1" id="KW-1133">Transmembrane helix</keyword>
<feature type="transmembrane region" description="Helical" evidence="1">
    <location>
        <begin position="20"/>
        <end position="42"/>
    </location>
</feature>
<comment type="caution">
    <text evidence="2">The sequence shown here is derived from an EMBL/GenBank/DDBJ whole genome shotgun (WGS) entry which is preliminary data.</text>
</comment>
<evidence type="ECO:0000313" key="3">
    <source>
        <dbReference type="Proteomes" id="UP000783863"/>
    </source>
</evidence>
<proteinExistence type="predicted"/>
<gene>
    <name evidence="2" type="ORF">EGD98_08095</name>
</gene>
<feature type="transmembrane region" description="Helical" evidence="1">
    <location>
        <begin position="144"/>
        <end position="166"/>
    </location>
</feature>
<dbReference type="Proteomes" id="UP000783863">
    <property type="component" value="Unassembled WGS sequence"/>
</dbReference>
<dbReference type="AlphaFoldDB" id="A0A8J7YDR8"/>
<organism evidence="2 3">
    <name type="scientific">Haloarcula salinisoli</name>
    <dbReference type="NCBI Taxonomy" id="2487746"/>
    <lineage>
        <taxon>Archaea</taxon>
        <taxon>Methanobacteriati</taxon>
        <taxon>Methanobacteriota</taxon>
        <taxon>Stenosarchaea group</taxon>
        <taxon>Halobacteria</taxon>
        <taxon>Halobacteriales</taxon>
        <taxon>Haloarculaceae</taxon>
        <taxon>Haloarcula</taxon>
    </lineage>
</organism>
<keyword evidence="3" id="KW-1185">Reference proteome</keyword>